<dbReference type="AlphaFoldDB" id="A0AAD5JGJ3"/>
<evidence type="ECO:0000256" key="1">
    <source>
        <dbReference type="ARBA" id="ARBA00022737"/>
    </source>
</evidence>
<evidence type="ECO:0000313" key="3">
    <source>
        <dbReference type="EMBL" id="KAI9199938.1"/>
    </source>
</evidence>
<evidence type="ECO:0000313" key="4">
    <source>
        <dbReference type="Proteomes" id="UP001064489"/>
    </source>
</evidence>
<organism evidence="3 4">
    <name type="scientific">Acer negundo</name>
    <name type="common">Box elder</name>
    <dbReference type="NCBI Taxonomy" id="4023"/>
    <lineage>
        <taxon>Eukaryota</taxon>
        <taxon>Viridiplantae</taxon>
        <taxon>Streptophyta</taxon>
        <taxon>Embryophyta</taxon>
        <taxon>Tracheophyta</taxon>
        <taxon>Spermatophyta</taxon>
        <taxon>Magnoliopsida</taxon>
        <taxon>eudicotyledons</taxon>
        <taxon>Gunneridae</taxon>
        <taxon>Pentapetalae</taxon>
        <taxon>rosids</taxon>
        <taxon>malvids</taxon>
        <taxon>Sapindales</taxon>
        <taxon>Sapindaceae</taxon>
        <taxon>Hippocastanoideae</taxon>
        <taxon>Acereae</taxon>
        <taxon>Acer</taxon>
    </lineage>
</organism>
<evidence type="ECO:0000256" key="2">
    <source>
        <dbReference type="PROSITE-ProRule" id="PRU00708"/>
    </source>
</evidence>
<reference evidence="3" key="1">
    <citation type="journal article" date="2022" name="Plant J.">
        <title>Strategies of tolerance reflected in two North American maple genomes.</title>
        <authorList>
            <person name="McEvoy S.L."/>
            <person name="Sezen U.U."/>
            <person name="Trouern-Trend A."/>
            <person name="McMahon S.M."/>
            <person name="Schaberg P.G."/>
            <person name="Yang J."/>
            <person name="Wegrzyn J.L."/>
            <person name="Swenson N.G."/>
        </authorList>
    </citation>
    <scope>NUCLEOTIDE SEQUENCE</scope>
    <source>
        <strain evidence="3">91603</strain>
    </source>
</reference>
<gene>
    <name evidence="3" type="ORF">LWI28_000557</name>
</gene>
<evidence type="ECO:0008006" key="5">
    <source>
        <dbReference type="Google" id="ProtNLM"/>
    </source>
</evidence>
<dbReference type="EMBL" id="JAJSOW010000001">
    <property type="protein sequence ID" value="KAI9199938.1"/>
    <property type="molecule type" value="Genomic_DNA"/>
</dbReference>
<dbReference type="InterPro" id="IPR046960">
    <property type="entry name" value="PPR_At4g14850-like_plant"/>
</dbReference>
<accession>A0AAD5JGJ3</accession>
<keyword evidence="1" id="KW-0677">Repeat</keyword>
<feature type="repeat" description="PPR" evidence="2">
    <location>
        <begin position="136"/>
        <end position="170"/>
    </location>
</feature>
<name>A0AAD5JGJ3_ACENE</name>
<proteinExistence type="predicted"/>
<dbReference type="Pfam" id="PF01535">
    <property type="entry name" value="PPR"/>
    <property type="match status" value="2"/>
</dbReference>
<dbReference type="InterPro" id="IPR011990">
    <property type="entry name" value="TPR-like_helical_dom_sf"/>
</dbReference>
<dbReference type="InterPro" id="IPR002885">
    <property type="entry name" value="PPR_rpt"/>
</dbReference>
<dbReference type="Gene3D" id="1.25.40.10">
    <property type="entry name" value="Tetratricopeptide repeat domain"/>
    <property type="match status" value="1"/>
</dbReference>
<dbReference type="PANTHER" id="PTHR47926">
    <property type="entry name" value="PENTATRICOPEPTIDE REPEAT-CONTAINING PROTEIN"/>
    <property type="match status" value="1"/>
</dbReference>
<dbReference type="PANTHER" id="PTHR47926:SF347">
    <property type="entry name" value="PENTATRICOPEPTIDE REPEAT-CONTAINING PROTEIN"/>
    <property type="match status" value="1"/>
</dbReference>
<protein>
    <recommendedName>
        <fullName evidence="5">Pentatricopeptide repeat-containing protein</fullName>
    </recommendedName>
</protein>
<reference evidence="3" key="2">
    <citation type="submission" date="2023-02" db="EMBL/GenBank/DDBJ databases">
        <authorList>
            <person name="Swenson N.G."/>
            <person name="Wegrzyn J.L."/>
            <person name="Mcevoy S.L."/>
        </authorList>
    </citation>
    <scope>NUCLEOTIDE SEQUENCE</scope>
    <source>
        <strain evidence="3">91603</strain>
        <tissue evidence="3">Leaf</tissue>
    </source>
</reference>
<keyword evidence="4" id="KW-1185">Reference proteome</keyword>
<feature type="repeat" description="PPR" evidence="2">
    <location>
        <begin position="171"/>
        <end position="205"/>
    </location>
</feature>
<dbReference type="Proteomes" id="UP001064489">
    <property type="component" value="Chromosome 9"/>
</dbReference>
<dbReference type="GO" id="GO:0003723">
    <property type="term" value="F:RNA binding"/>
    <property type="evidence" value="ECO:0007669"/>
    <property type="project" value="InterPro"/>
</dbReference>
<comment type="caution">
    <text evidence="3">The sequence shown here is derived from an EMBL/GenBank/DDBJ whole genome shotgun (WGS) entry which is preliminary data.</text>
</comment>
<dbReference type="FunFam" id="1.25.40.10:FF:000393">
    <property type="entry name" value="Pentatricopeptide repeat-containing protein At1g20230"/>
    <property type="match status" value="1"/>
</dbReference>
<dbReference type="PROSITE" id="PS51375">
    <property type="entry name" value="PPR"/>
    <property type="match status" value="2"/>
</dbReference>
<sequence>MTTAKQALSLSESLHRSIFNGPNSTTASLSHTQQVHTHVLKTDAFEDSHVATKLLSQYANHIRFTDANQFLDSISEPAIFSFSALIYTYTKQRLFNQRSGCSLECSLLVSRRIVTYLKCNRIRDAHKLFDRLPQADVVIFSDLSLGYARQGCVDDVKKLFKNMEDSGAQPNLVSWNGIIAGLDHSRYYEEAIIMFQKMHFEGFISDRCSLSSVLSSVGDLESLNIGLQVHDHVIKQGLGQDKCVASSLIDMYGKCACPIDMSKVFVEVDALDIGACNALVTGLSRITRCGDEEIMMLSKYRLCVRRCGGARKRADLVWAHREVGSSAWAS</sequence>
<dbReference type="GO" id="GO:0009451">
    <property type="term" value="P:RNA modification"/>
    <property type="evidence" value="ECO:0007669"/>
    <property type="project" value="InterPro"/>
</dbReference>
<dbReference type="NCBIfam" id="TIGR00756">
    <property type="entry name" value="PPR"/>
    <property type="match status" value="1"/>
</dbReference>